<keyword evidence="2" id="KW-0472">Membrane</keyword>
<feature type="signal peptide" evidence="3">
    <location>
        <begin position="1"/>
        <end position="16"/>
    </location>
</feature>
<gene>
    <name evidence="5" type="ORF">Y1Q_0016622</name>
</gene>
<name>A0A151P4I3_ALLMI</name>
<dbReference type="SMART" id="SM00407">
    <property type="entry name" value="IGc1"/>
    <property type="match status" value="1"/>
</dbReference>
<dbReference type="EMBL" id="AKHW03001019">
    <property type="protein sequence ID" value="KYO43977.1"/>
    <property type="molecule type" value="Genomic_DNA"/>
</dbReference>
<proteinExistence type="predicted"/>
<dbReference type="InterPro" id="IPR050208">
    <property type="entry name" value="MHC_class-I_related"/>
</dbReference>
<reference evidence="5 6" key="1">
    <citation type="journal article" date="2012" name="Genome Biol.">
        <title>Sequencing three crocodilian genomes to illuminate the evolution of archosaurs and amniotes.</title>
        <authorList>
            <person name="St John J.A."/>
            <person name="Braun E.L."/>
            <person name="Isberg S.R."/>
            <person name="Miles L.G."/>
            <person name="Chong A.Y."/>
            <person name="Gongora J."/>
            <person name="Dalzell P."/>
            <person name="Moran C."/>
            <person name="Bed'hom B."/>
            <person name="Abzhanov A."/>
            <person name="Burgess S.C."/>
            <person name="Cooksey A.M."/>
            <person name="Castoe T.A."/>
            <person name="Crawford N.G."/>
            <person name="Densmore L.D."/>
            <person name="Drew J.C."/>
            <person name="Edwards S.V."/>
            <person name="Faircloth B.C."/>
            <person name="Fujita M.K."/>
            <person name="Greenwold M.J."/>
            <person name="Hoffmann F.G."/>
            <person name="Howard J.M."/>
            <person name="Iguchi T."/>
            <person name="Janes D.E."/>
            <person name="Khan S.Y."/>
            <person name="Kohno S."/>
            <person name="de Koning A.J."/>
            <person name="Lance S.L."/>
            <person name="McCarthy F.M."/>
            <person name="McCormack J.E."/>
            <person name="Merchant M.E."/>
            <person name="Peterson D.G."/>
            <person name="Pollock D.D."/>
            <person name="Pourmand N."/>
            <person name="Raney B.J."/>
            <person name="Roessler K.A."/>
            <person name="Sanford J.R."/>
            <person name="Sawyer R.H."/>
            <person name="Schmidt C.J."/>
            <person name="Triplett E.W."/>
            <person name="Tuberville T.D."/>
            <person name="Venegas-Anaya M."/>
            <person name="Howard J.T."/>
            <person name="Jarvis E.D."/>
            <person name="Guillette L.J.Jr."/>
            <person name="Glenn T.C."/>
            <person name="Green R.E."/>
            <person name="Ray D.A."/>
        </authorList>
    </citation>
    <scope>NUCLEOTIDE SEQUENCE [LARGE SCALE GENOMIC DNA]</scope>
    <source>
        <strain evidence="5">KSC_2009_1</strain>
    </source>
</reference>
<keyword evidence="6" id="KW-1185">Reference proteome</keyword>
<dbReference type="InterPro" id="IPR007110">
    <property type="entry name" value="Ig-like_dom"/>
</dbReference>
<dbReference type="InterPro" id="IPR037055">
    <property type="entry name" value="MHC_I-like_Ag-recog_sf"/>
</dbReference>
<evidence type="ECO:0000256" key="1">
    <source>
        <dbReference type="ARBA" id="ARBA00023180"/>
    </source>
</evidence>
<feature type="chain" id="PRO_5007586663" evidence="3">
    <location>
        <begin position="17"/>
        <end position="344"/>
    </location>
</feature>
<dbReference type="PANTHER" id="PTHR16675">
    <property type="entry name" value="MHC CLASS I-RELATED"/>
    <property type="match status" value="1"/>
</dbReference>
<evidence type="ECO:0000313" key="5">
    <source>
        <dbReference type="EMBL" id="KYO43977.1"/>
    </source>
</evidence>
<dbReference type="InterPro" id="IPR003006">
    <property type="entry name" value="Ig/MHC_CS"/>
</dbReference>
<organism evidence="5 6">
    <name type="scientific">Alligator mississippiensis</name>
    <name type="common">American alligator</name>
    <dbReference type="NCBI Taxonomy" id="8496"/>
    <lineage>
        <taxon>Eukaryota</taxon>
        <taxon>Metazoa</taxon>
        <taxon>Chordata</taxon>
        <taxon>Craniata</taxon>
        <taxon>Vertebrata</taxon>
        <taxon>Euteleostomi</taxon>
        <taxon>Archelosauria</taxon>
        <taxon>Archosauria</taxon>
        <taxon>Crocodylia</taxon>
        <taxon>Alligatoridae</taxon>
        <taxon>Alligatorinae</taxon>
        <taxon>Alligator</taxon>
    </lineage>
</organism>
<dbReference type="Gene3D" id="3.30.500.10">
    <property type="entry name" value="MHC class I-like antigen recognition-like"/>
    <property type="match status" value="1"/>
</dbReference>
<dbReference type="Pfam" id="PF07654">
    <property type="entry name" value="C1-set"/>
    <property type="match status" value="1"/>
</dbReference>
<dbReference type="AlphaFoldDB" id="A0A151P4I3"/>
<dbReference type="InterPro" id="IPR003597">
    <property type="entry name" value="Ig_C1-set"/>
</dbReference>
<dbReference type="PROSITE" id="PS00290">
    <property type="entry name" value="IG_MHC"/>
    <property type="match status" value="1"/>
</dbReference>
<dbReference type="PANTHER" id="PTHR16675:SF67">
    <property type="entry name" value="IG-LIKE DOMAIN-CONTAINING PROTEIN"/>
    <property type="match status" value="1"/>
</dbReference>
<dbReference type="STRING" id="8496.A0A151P4I3"/>
<dbReference type="Gene3D" id="2.60.40.10">
    <property type="entry name" value="Immunoglobulins"/>
    <property type="match status" value="1"/>
</dbReference>
<keyword evidence="2" id="KW-1133">Transmembrane helix</keyword>
<evidence type="ECO:0000313" key="6">
    <source>
        <dbReference type="Proteomes" id="UP000050525"/>
    </source>
</evidence>
<dbReference type="GO" id="GO:0006955">
    <property type="term" value="P:immune response"/>
    <property type="evidence" value="ECO:0007669"/>
    <property type="project" value="TreeGrafter"/>
</dbReference>
<dbReference type="PROSITE" id="PS50835">
    <property type="entry name" value="IG_LIKE"/>
    <property type="match status" value="1"/>
</dbReference>
<evidence type="ECO:0000259" key="4">
    <source>
        <dbReference type="PROSITE" id="PS50835"/>
    </source>
</evidence>
<dbReference type="InterPro" id="IPR036179">
    <property type="entry name" value="Ig-like_dom_sf"/>
</dbReference>
<feature type="transmembrane region" description="Helical" evidence="2">
    <location>
        <begin position="303"/>
        <end position="325"/>
    </location>
</feature>
<keyword evidence="1" id="KW-0325">Glycoprotein</keyword>
<comment type="caution">
    <text evidence="5">The sequence shown here is derived from an EMBL/GenBank/DDBJ whole genome shotgun (WGS) entry which is preliminary data.</text>
</comment>
<dbReference type="InterPro" id="IPR011162">
    <property type="entry name" value="MHC_I/II-like_Ag-recog"/>
</dbReference>
<evidence type="ECO:0000256" key="2">
    <source>
        <dbReference type="SAM" id="Phobius"/>
    </source>
</evidence>
<dbReference type="Proteomes" id="UP000050525">
    <property type="component" value="Unassembled WGS sequence"/>
</dbReference>
<dbReference type="Pfam" id="PF00129">
    <property type="entry name" value="MHC_I"/>
    <property type="match status" value="1"/>
</dbReference>
<evidence type="ECO:0000256" key="3">
    <source>
        <dbReference type="SAM" id="SignalP"/>
    </source>
</evidence>
<sequence length="344" mass="38272">MAPTLLLLLLAAAVSAAGPDGYHHLDVLITATVDDEETHKYFMIAKVDDFVFANYHSNTQEFRPTQKWVKRALGDDYAQEKTREFQGYDRGAKAHIKRWMKLYNQTGGLQVEQIHVGCSLNGGVLGGQKFQYAYNGEDFISFDIQQQTWVAAVPVAHHQKLWWDSGKTWTQFVQWYLKEKCLQTLKSLLQEGKAILAQRVSPVVSVSHRDAPDGSSTLSCHVRGFYPRPIHVSWVQEGGEILPETFTSGILPTANGTFYLWTTLELAPMSTMRRYACQVEHSSLLEPSLTWVPNETGILSPGVLASLIVGGMILVIAVLGCAIVWRKKSAGIAKPDYSPASTES</sequence>
<accession>A0A151P4I3</accession>
<keyword evidence="2" id="KW-0812">Transmembrane</keyword>
<dbReference type="InterPro" id="IPR011161">
    <property type="entry name" value="MHC_I-like_Ag-recog"/>
</dbReference>
<protein>
    <submittedName>
        <fullName evidence="5">Major histocompatibility complex class I-related protein-like</fullName>
    </submittedName>
</protein>
<dbReference type="KEGG" id="amj:102560891"/>
<feature type="domain" description="Ig-like" evidence="4">
    <location>
        <begin position="202"/>
        <end position="290"/>
    </location>
</feature>
<dbReference type="InterPro" id="IPR013783">
    <property type="entry name" value="Ig-like_fold"/>
</dbReference>
<dbReference type="OrthoDB" id="8936120at2759"/>
<keyword evidence="3" id="KW-0732">Signal</keyword>
<dbReference type="GO" id="GO:0009897">
    <property type="term" value="C:external side of plasma membrane"/>
    <property type="evidence" value="ECO:0007669"/>
    <property type="project" value="TreeGrafter"/>
</dbReference>
<dbReference type="eggNOG" id="ENOG502RQEK">
    <property type="taxonomic scope" value="Eukaryota"/>
</dbReference>
<dbReference type="SUPFAM" id="SSF48726">
    <property type="entry name" value="Immunoglobulin"/>
    <property type="match status" value="1"/>
</dbReference>
<dbReference type="SUPFAM" id="SSF54452">
    <property type="entry name" value="MHC antigen-recognition domain"/>
    <property type="match status" value="1"/>
</dbReference>
<dbReference type="GO" id="GO:0005615">
    <property type="term" value="C:extracellular space"/>
    <property type="evidence" value="ECO:0007669"/>
    <property type="project" value="TreeGrafter"/>
</dbReference>